<dbReference type="AlphaFoldDB" id="A0A8B6MB12"/>
<name>A0A8B6MB12_METTU</name>
<organism evidence="1 2">
    <name type="scientific">Methylocella tundrae</name>
    <dbReference type="NCBI Taxonomy" id="227605"/>
    <lineage>
        <taxon>Bacteria</taxon>
        <taxon>Pseudomonadati</taxon>
        <taxon>Pseudomonadota</taxon>
        <taxon>Alphaproteobacteria</taxon>
        <taxon>Hyphomicrobiales</taxon>
        <taxon>Beijerinckiaceae</taxon>
        <taxon>Methylocella</taxon>
    </lineage>
</organism>
<proteinExistence type="predicted"/>
<keyword evidence="2" id="KW-1185">Reference proteome</keyword>
<protein>
    <submittedName>
        <fullName evidence="1">Uncharacterized protein</fullName>
    </submittedName>
</protein>
<accession>A0A8B6MB12</accession>
<evidence type="ECO:0000313" key="1">
    <source>
        <dbReference type="EMBL" id="VTZ51254.1"/>
    </source>
</evidence>
<comment type="caution">
    <text evidence="1">The sequence shown here is derived from an EMBL/GenBank/DDBJ whole genome shotgun (WGS) entry which is preliminary data.</text>
</comment>
<dbReference type="Proteomes" id="UP000485880">
    <property type="component" value="Unassembled WGS sequence"/>
</dbReference>
<evidence type="ECO:0000313" key="2">
    <source>
        <dbReference type="Proteomes" id="UP000485880"/>
    </source>
</evidence>
<reference evidence="1 2" key="1">
    <citation type="submission" date="2019-05" db="EMBL/GenBank/DDBJ databases">
        <authorList>
            <person name="Farhan Ul Haque M."/>
        </authorList>
    </citation>
    <scope>NUCLEOTIDE SEQUENCE [LARGE SCALE GENOMIC DNA]</scope>
    <source>
        <strain evidence="1">2</strain>
    </source>
</reference>
<dbReference type="EMBL" id="CABFMQ020000092">
    <property type="protein sequence ID" value="VTZ51254.1"/>
    <property type="molecule type" value="Genomic_DNA"/>
</dbReference>
<gene>
    <name evidence="1" type="ORF">MPC4_340010</name>
</gene>
<sequence length="67" mass="7718">MRYPLQGPLGAPYWNAHAHSYTQKVANSRLAAYKRPDKGIDLKSAEFPDWRIKIDGEASTCERLDRR</sequence>